<dbReference type="AlphaFoldDB" id="A0A4Y9IQU0"/>
<name>A0A4Y9IQU0_9BACT</name>
<dbReference type="InterPro" id="IPR050330">
    <property type="entry name" value="Bact_OuterMem_StrucFunc"/>
</dbReference>
<gene>
    <name evidence="3" type="ORF">E4T88_08395</name>
</gene>
<dbReference type="EMBL" id="SPPK01000002">
    <property type="protein sequence ID" value="TFU90025.1"/>
    <property type="molecule type" value="Genomic_DNA"/>
</dbReference>
<dbReference type="PROSITE" id="PS51123">
    <property type="entry name" value="OMPA_2"/>
    <property type="match status" value="1"/>
</dbReference>
<feature type="domain" description="OmpA-like" evidence="2">
    <location>
        <begin position="297"/>
        <end position="410"/>
    </location>
</feature>
<dbReference type="PANTHER" id="PTHR30329">
    <property type="entry name" value="STATOR ELEMENT OF FLAGELLAR MOTOR COMPLEX"/>
    <property type="match status" value="1"/>
</dbReference>
<dbReference type="Proteomes" id="UP000298285">
    <property type="component" value="Unassembled WGS sequence"/>
</dbReference>
<accession>A0A4Y9IQU0</accession>
<evidence type="ECO:0000256" key="1">
    <source>
        <dbReference type="PROSITE-ProRule" id="PRU00473"/>
    </source>
</evidence>
<dbReference type="InterPro" id="IPR006665">
    <property type="entry name" value="OmpA-like"/>
</dbReference>
<dbReference type="CDD" id="cd07185">
    <property type="entry name" value="OmpA_C-like"/>
    <property type="match status" value="1"/>
</dbReference>
<dbReference type="Pfam" id="PF00691">
    <property type="entry name" value="OmpA"/>
    <property type="match status" value="1"/>
</dbReference>
<dbReference type="OrthoDB" id="1453138at2"/>
<reference evidence="3 4" key="1">
    <citation type="submission" date="2019-03" db="EMBL/GenBank/DDBJ databases">
        <title>Diversity of the mouse oral microbiome.</title>
        <authorList>
            <person name="Joseph S."/>
            <person name="Aduse-Opoku J."/>
            <person name="Curtis M."/>
            <person name="Wade W."/>
            <person name="Hashim A."/>
        </authorList>
    </citation>
    <scope>NUCLEOTIDE SEQUENCE [LARGE SCALE GENOMIC DNA]</scope>
    <source>
        <strain evidence="3 4">P11</strain>
    </source>
</reference>
<dbReference type="GO" id="GO:0016020">
    <property type="term" value="C:membrane"/>
    <property type="evidence" value="ECO:0007669"/>
    <property type="project" value="UniProtKB-UniRule"/>
</dbReference>
<organism evidence="3 4">
    <name type="scientific">Dysgonomonas mossii</name>
    <dbReference type="NCBI Taxonomy" id="163665"/>
    <lineage>
        <taxon>Bacteria</taxon>
        <taxon>Pseudomonadati</taxon>
        <taxon>Bacteroidota</taxon>
        <taxon>Bacteroidia</taxon>
        <taxon>Bacteroidales</taxon>
        <taxon>Dysgonomonadaceae</taxon>
        <taxon>Dysgonomonas</taxon>
    </lineage>
</organism>
<sequence>MIQNNPALFLHYRLELKHKKMKKIILLIVSVIIAGSYSFAQEKAYAPTSFWDHWFIQGQVGGSYTVSEFHSKAKFGDLITPHVAISAGKYFSPVAGARLQVGGWQSKNYLEYTLNKQVKTGTYKVDYIQTSVDGLLNLTNLFMPYSPERGFNLIGIAGIGYAHGFGKDNIEGLGSIGRTNSIIPRVGFQGDFRISEAVSLNLEVIGNLYPDNFNGVVADKKYDGIVSALIGLTYNFTKGGFKMVDEADPAAIRSMNDKINELRGQIGSKDSEISRLKQELAVKPEPQIVIEKTKEIKEQTEVLMNAVVVFHIGSAKLEKNQDINIYNAARYLKDNPQVNVIVTGYADKSTGTTAINQRLSEQRAEAVANVLVEEYGISRSRITTKASGDREQLFPTDQWNRVVVFTAVTK</sequence>
<evidence type="ECO:0000313" key="3">
    <source>
        <dbReference type="EMBL" id="TFU90025.1"/>
    </source>
</evidence>
<dbReference type="Gene3D" id="3.30.1330.60">
    <property type="entry name" value="OmpA-like domain"/>
    <property type="match status" value="1"/>
</dbReference>
<evidence type="ECO:0000259" key="2">
    <source>
        <dbReference type="PROSITE" id="PS51123"/>
    </source>
</evidence>
<dbReference type="SUPFAM" id="SSF103088">
    <property type="entry name" value="OmpA-like"/>
    <property type="match status" value="1"/>
</dbReference>
<dbReference type="InterPro" id="IPR036737">
    <property type="entry name" value="OmpA-like_sf"/>
</dbReference>
<comment type="caution">
    <text evidence="3">The sequence shown here is derived from an EMBL/GenBank/DDBJ whole genome shotgun (WGS) entry which is preliminary data.</text>
</comment>
<dbReference type="PANTHER" id="PTHR30329:SF21">
    <property type="entry name" value="LIPOPROTEIN YIAD-RELATED"/>
    <property type="match status" value="1"/>
</dbReference>
<proteinExistence type="predicted"/>
<keyword evidence="1" id="KW-0472">Membrane</keyword>
<evidence type="ECO:0000313" key="4">
    <source>
        <dbReference type="Proteomes" id="UP000298285"/>
    </source>
</evidence>
<protein>
    <submittedName>
        <fullName evidence="3">OmpA family protein</fullName>
    </submittedName>
</protein>